<comment type="caution">
    <text evidence="1">The sequence shown here is derived from an EMBL/GenBank/DDBJ whole genome shotgun (WGS) entry which is preliminary data.</text>
</comment>
<evidence type="ECO:0008006" key="3">
    <source>
        <dbReference type="Google" id="ProtNLM"/>
    </source>
</evidence>
<reference evidence="1" key="2">
    <citation type="submission" date="2023-05" db="EMBL/GenBank/DDBJ databases">
        <authorList>
            <consortium name="Lawrence Berkeley National Laboratory"/>
            <person name="Steindorff A."/>
            <person name="Hensen N."/>
            <person name="Bonometti L."/>
            <person name="Westerberg I."/>
            <person name="Brannstrom I.O."/>
            <person name="Guillou S."/>
            <person name="Cros-Aarteil S."/>
            <person name="Calhoun S."/>
            <person name="Haridas S."/>
            <person name="Kuo A."/>
            <person name="Mondo S."/>
            <person name="Pangilinan J."/>
            <person name="Riley R."/>
            <person name="Labutti K."/>
            <person name="Andreopoulos B."/>
            <person name="Lipzen A."/>
            <person name="Chen C."/>
            <person name="Yanf M."/>
            <person name="Daum C."/>
            <person name="Ng V."/>
            <person name="Clum A."/>
            <person name="Ohm R."/>
            <person name="Martin F."/>
            <person name="Silar P."/>
            <person name="Natvig D."/>
            <person name="Lalanne C."/>
            <person name="Gautier V."/>
            <person name="Ament-Velasquez S.L."/>
            <person name="Kruys A."/>
            <person name="Hutchinson M.I."/>
            <person name="Powell A.J."/>
            <person name="Barry K."/>
            <person name="Miller A.N."/>
            <person name="Grigoriev I.V."/>
            <person name="Debuchy R."/>
            <person name="Gladieux P."/>
            <person name="Thoren M.H."/>
            <person name="Johannesson H."/>
        </authorList>
    </citation>
    <scope>NUCLEOTIDE SEQUENCE</scope>
    <source>
        <strain evidence="1">PSN243</strain>
    </source>
</reference>
<dbReference type="PROSITE" id="PS51257">
    <property type="entry name" value="PROKAR_LIPOPROTEIN"/>
    <property type="match status" value="1"/>
</dbReference>
<keyword evidence="2" id="KW-1185">Reference proteome</keyword>
<protein>
    <recommendedName>
        <fullName evidence="3">Secreted protein</fullName>
    </recommendedName>
</protein>
<dbReference type="AlphaFoldDB" id="A0AAV9GHP5"/>
<organism evidence="1 2">
    <name type="scientific">Podospora aff. communis PSN243</name>
    <dbReference type="NCBI Taxonomy" id="3040156"/>
    <lineage>
        <taxon>Eukaryota</taxon>
        <taxon>Fungi</taxon>
        <taxon>Dikarya</taxon>
        <taxon>Ascomycota</taxon>
        <taxon>Pezizomycotina</taxon>
        <taxon>Sordariomycetes</taxon>
        <taxon>Sordariomycetidae</taxon>
        <taxon>Sordariales</taxon>
        <taxon>Podosporaceae</taxon>
        <taxon>Podospora</taxon>
    </lineage>
</organism>
<sequence length="101" mass="11332">MVQQRRARRRKWCVCWSALSLAVACPTLDDWRRQCRPQGAKRRMVFCCLVFPPFVATTLPGRPIGASFVLSAFSIEVDGTTALHRRMTHDGAGLDWNTPGA</sequence>
<dbReference type="EMBL" id="MU865949">
    <property type="protein sequence ID" value="KAK4447534.1"/>
    <property type="molecule type" value="Genomic_DNA"/>
</dbReference>
<evidence type="ECO:0000313" key="2">
    <source>
        <dbReference type="Proteomes" id="UP001321760"/>
    </source>
</evidence>
<reference evidence="1" key="1">
    <citation type="journal article" date="2023" name="Mol. Phylogenet. Evol.">
        <title>Genome-scale phylogeny and comparative genomics of the fungal order Sordariales.</title>
        <authorList>
            <person name="Hensen N."/>
            <person name="Bonometti L."/>
            <person name="Westerberg I."/>
            <person name="Brannstrom I.O."/>
            <person name="Guillou S."/>
            <person name="Cros-Aarteil S."/>
            <person name="Calhoun S."/>
            <person name="Haridas S."/>
            <person name="Kuo A."/>
            <person name="Mondo S."/>
            <person name="Pangilinan J."/>
            <person name="Riley R."/>
            <person name="LaButti K."/>
            <person name="Andreopoulos B."/>
            <person name="Lipzen A."/>
            <person name="Chen C."/>
            <person name="Yan M."/>
            <person name="Daum C."/>
            <person name="Ng V."/>
            <person name="Clum A."/>
            <person name="Steindorff A."/>
            <person name="Ohm R.A."/>
            <person name="Martin F."/>
            <person name="Silar P."/>
            <person name="Natvig D.O."/>
            <person name="Lalanne C."/>
            <person name="Gautier V."/>
            <person name="Ament-Velasquez S.L."/>
            <person name="Kruys A."/>
            <person name="Hutchinson M.I."/>
            <person name="Powell A.J."/>
            <person name="Barry K."/>
            <person name="Miller A.N."/>
            <person name="Grigoriev I.V."/>
            <person name="Debuchy R."/>
            <person name="Gladieux P."/>
            <person name="Hiltunen Thoren M."/>
            <person name="Johannesson H."/>
        </authorList>
    </citation>
    <scope>NUCLEOTIDE SEQUENCE</scope>
    <source>
        <strain evidence="1">PSN243</strain>
    </source>
</reference>
<name>A0AAV9GHP5_9PEZI</name>
<accession>A0AAV9GHP5</accession>
<gene>
    <name evidence="1" type="ORF">QBC34DRAFT_409672</name>
</gene>
<proteinExistence type="predicted"/>
<evidence type="ECO:0000313" key="1">
    <source>
        <dbReference type="EMBL" id="KAK4447534.1"/>
    </source>
</evidence>
<dbReference type="Proteomes" id="UP001321760">
    <property type="component" value="Unassembled WGS sequence"/>
</dbReference>